<dbReference type="VEuPathDB" id="FungiDB:P175DRAFT_0554850"/>
<dbReference type="AlphaFoldDB" id="A0A2T5MAT0"/>
<dbReference type="Gene3D" id="3.40.50.300">
    <property type="entry name" value="P-loop containing nucleotide triphosphate hydrolases"/>
    <property type="match status" value="1"/>
</dbReference>
<feature type="domain" description="DUF7025" evidence="1">
    <location>
        <begin position="184"/>
        <end position="277"/>
    </location>
</feature>
<evidence type="ECO:0000313" key="3">
    <source>
        <dbReference type="Proteomes" id="UP000244073"/>
    </source>
</evidence>
<evidence type="ECO:0000259" key="1">
    <source>
        <dbReference type="Pfam" id="PF22942"/>
    </source>
</evidence>
<name>A0A2T5MAT0_9EURO</name>
<reference evidence="2 3" key="1">
    <citation type="journal article" date="2018" name="Proc. Natl. Acad. Sci. U.S.A.">
        <title>Linking secondary metabolites to gene clusters through genome sequencing of six diverse Aspergillus species.</title>
        <authorList>
            <person name="Kaerboelling I."/>
            <person name="Vesth T.C."/>
            <person name="Frisvad J.C."/>
            <person name="Nybo J.L."/>
            <person name="Theobald S."/>
            <person name="Kuo A."/>
            <person name="Bowyer P."/>
            <person name="Matsuda Y."/>
            <person name="Mondo S."/>
            <person name="Lyhne E.K."/>
            <person name="Kogle M.E."/>
            <person name="Clum A."/>
            <person name="Lipzen A."/>
            <person name="Salamov A."/>
            <person name="Ngan C.Y."/>
            <person name="Daum C."/>
            <person name="Chiniquy J."/>
            <person name="Barry K."/>
            <person name="LaButti K."/>
            <person name="Haridas S."/>
            <person name="Simmons B.A."/>
            <person name="Magnuson J.K."/>
            <person name="Mortensen U.H."/>
            <person name="Larsen T.O."/>
            <person name="Grigoriev I.V."/>
            <person name="Baker S.E."/>
            <person name="Andersen M.R."/>
        </authorList>
    </citation>
    <scope>NUCLEOTIDE SEQUENCE [LARGE SCALE GENOMIC DNA]</scope>
    <source>
        <strain evidence="2 3">IBT 24754</strain>
    </source>
</reference>
<dbReference type="EMBL" id="MSFN02000001">
    <property type="protein sequence ID" value="PTU25620.1"/>
    <property type="molecule type" value="Genomic_DNA"/>
</dbReference>
<dbReference type="RefSeq" id="XP_040757012.1">
    <property type="nucleotide sequence ID" value="XM_040900587.1"/>
</dbReference>
<comment type="caution">
    <text evidence="2">The sequence shown here is derived from an EMBL/GenBank/DDBJ whole genome shotgun (WGS) entry which is preliminary data.</text>
</comment>
<accession>A0A2T5MAT0</accession>
<protein>
    <recommendedName>
        <fullName evidence="1">DUF7025 domain-containing protein</fullName>
    </recommendedName>
</protein>
<dbReference type="Pfam" id="PF22942">
    <property type="entry name" value="DUF7025"/>
    <property type="match status" value="1"/>
</dbReference>
<gene>
    <name evidence="2" type="ORF">P175DRAFT_0554850</name>
</gene>
<dbReference type="PANTHER" id="PTHR46411">
    <property type="entry name" value="FAMILY ATPASE, PUTATIVE-RELATED"/>
    <property type="match status" value="1"/>
</dbReference>
<dbReference type="SUPFAM" id="SSF52540">
    <property type="entry name" value="P-loop containing nucleoside triphosphate hydrolases"/>
    <property type="match status" value="1"/>
</dbReference>
<proteinExistence type="predicted"/>
<dbReference type="Proteomes" id="UP000244073">
    <property type="component" value="Unassembled WGS sequence"/>
</dbReference>
<sequence>MRICIEVVELWRAETSNQQSIEHRTIAPKETPAWLKTGAERRDSTGESHRRLFRLVIASKDPSRDPPKHGQVDYLSQILDEFGLELVYNYAMSCFAARHRVSSDINKDGAHSPRIRALIPPETRRSMVNSNNNNNTPNPNNRNARDLQHVPGLSGMHILLAVTFVGKEFRQDLQRHEARVVSSEEPSIEYRELWMLLKPGELVVTGSGPTESIHKLIRADYIEGGGIFGDPANLGIVTRAFSHDGKSFGYFRENFQINEYRGTREIIELPVYPLKYHTAGHTQRERFIARGKKFCTLAGIQYRLFGLFSQDSFPEVPIEISGRIMLDNLSFKKHMAHEGITLSIMKGETDPITEEDYLMSYHRVAGFSLSEKRWVRLVRALAKQQTQSNDQFDDLITNKGKGCMFLLHGPPRVGKTATVESIADEIKRPFSSSAFGNISAVIIMFLTTNRVDAIDPAFRSRIHLMLSYRPLQKEAQMQLWRLFLKRTSSYSEADWTEETLASFAQVDPNGRQIKNAVRTAHSLALSDGKKLSAEEVQVVLDTIVEFEEDFSNLPQRLG</sequence>
<dbReference type="GeneID" id="63817471"/>
<organism evidence="2 3">
    <name type="scientific">Aspergillus ochraceoroseus IBT 24754</name>
    <dbReference type="NCBI Taxonomy" id="1392256"/>
    <lineage>
        <taxon>Eukaryota</taxon>
        <taxon>Fungi</taxon>
        <taxon>Dikarya</taxon>
        <taxon>Ascomycota</taxon>
        <taxon>Pezizomycotina</taxon>
        <taxon>Eurotiomycetes</taxon>
        <taxon>Eurotiomycetidae</taxon>
        <taxon>Eurotiales</taxon>
        <taxon>Aspergillaceae</taxon>
        <taxon>Aspergillus</taxon>
        <taxon>Aspergillus subgen. Nidulantes</taxon>
    </lineage>
</organism>
<dbReference type="OrthoDB" id="10042665at2759"/>
<dbReference type="InterPro" id="IPR054289">
    <property type="entry name" value="DUF7025"/>
</dbReference>
<evidence type="ECO:0000313" key="2">
    <source>
        <dbReference type="EMBL" id="PTU25620.1"/>
    </source>
</evidence>
<dbReference type="InterPro" id="IPR027417">
    <property type="entry name" value="P-loop_NTPase"/>
</dbReference>
<dbReference type="PANTHER" id="PTHR46411:SF3">
    <property type="entry name" value="AAA+ ATPASE DOMAIN-CONTAINING PROTEIN"/>
    <property type="match status" value="1"/>
</dbReference>